<keyword evidence="4 6" id="KW-0697">Rotamase</keyword>
<dbReference type="GeneID" id="87858420"/>
<dbReference type="InterPro" id="IPR001179">
    <property type="entry name" value="PPIase_FKBP_dom"/>
</dbReference>
<sequence>MKSILLSLSLLASATVGVLAAEELGIDVTVPVECDRKTRKGDKINVHYRGTLQSNGQQFDASYDRGTPFSFKLGGGQVIKGWDQGLVDMCIGEKRTLTVPPSYGYGQRSIGPIPAGSTLIFETELIGIDGVPKPESIVYKKAAEKAEEAASTVEEKVAEATDKAGEKIADATEKAEEKAEEASANVVEKVASVVSGAAEAVKTVVADTDDVQEHNEL</sequence>
<protein>
    <recommendedName>
        <fullName evidence="3 6">peptidylprolyl isomerase</fullName>
        <ecNumber evidence="3 6">5.2.1.8</ecNumber>
    </recommendedName>
</protein>
<evidence type="ECO:0000256" key="7">
    <source>
        <dbReference type="SAM" id="MobiDB-lite"/>
    </source>
</evidence>
<evidence type="ECO:0000256" key="2">
    <source>
        <dbReference type="ARBA" id="ARBA00002388"/>
    </source>
</evidence>
<keyword evidence="8" id="KW-0732">Signal</keyword>
<evidence type="ECO:0000259" key="9">
    <source>
        <dbReference type="PROSITE" id="PS50059"/>
    </source>
</evidence>
<keyword evidence="5 6" id="KW-0413">Isomerase</keyword>
<name>A0AAE0MSY5_9PEZI</name>
<keyword evidence="11" id="KW-1185">Reference proteome</keyword>
<dbReference type="AlphaFoldDB" id="A0AAE0MSY5"/>
<feature type="signal peptide" evidence="8">
    <location>
        <begin position="1"/>
        <end position="20"/>
    </location>
</feature>
<dbReference type="Gene3D" id="3.10.50.40">
    <property type="match status" value="1"/>
</dbReference>
<dbReference type="EC" id="5.2.1.8" evidence="3 6"/>
<dbReference type="PANTHER" id="PTHR45779:SF7">
    <property type="entry name" value="PEPTIDYLPROLYL ISOMERASE"/>
    <property type="match status" value="1"/>
</dbReference>
<feature type="chain" id="PRO_5041977431" description="peptidylprolyl isomerase" evidence="8">
    <location>
        <begin position="21"/>
        <end position="217"/>
    </location>
</feature>
<dbReference type="Pfam" id="PF00254">
    <property type="entry name" value="FKBP_C"/>
    <property type="match status" value="1"/>
</dbReference>
<accession>A0AAE0MSY5</accession>
<feature type="region of interest" description="Disordered" evidence="7">
    <location>
        <begin position="156"/>
        <end position="180"/>
    </location>
</feature>
<proteinExistence type="predicted"/>
<feature type="domain" description="PPIase FKBP-type" evidence="9">
    <location>
        <begin position="41"/>
        <end position="129"/>
    </location>
</feature>
<dbReference type="Proteomes" id="UP001278500">
    <property type="component" value="Unassembled WGS sequence"/>
</dbReference>
<dbReference type="GO" id="GO:0003755">
    <property type="term" value="F:peptidyl-prolyl cis-trans isomerase activity"/>
    <property type="evidence" value="ECO:0007669"/>
    <property type="project" value="UniProtKB-KW"/>
</dbReference>
<reference evidence="10" key="2">
    <citation type="submission" date="2023-06" db="EMBL/GenBank/DDBJ databases">
        <authorList>
            <consortium name="Lawrence Berkeley National Laboratory"/>
            <person name="Haridas S."/>
            <person name="Hensen N."/>
            <person name="Bonometti L."/>
            <person name="Westerberg I."/>
            <person name="Brannstrom I.O."/>
            <person name="Guillou S."/>
            <person name="Cros-Aarteil S."/>
            <person name="Calhoun S."/>
            <person name="Kuo A."/>
            <person name="Mondo S."/>
            <person name="Pangilinan J."/>
            <person name="Riley R."/>
            <person name="Labutti K."/>
            <person name="Andreopoulos B."/>
            <person name="Lipzen A."/>
            <person name="Chen C."/>
            <person name="Yanf M."/>
            <person name="Daum C."/>
            <person name="Ng V."/>
            <person name="Clum A."/>
            <person name="Steindorff A."/>
            <person name="Ohm R."/>
            <person name="Martin F."/>
            <person name="Silar P."/>
            <person name="Natvig D."/>
            <person name="Lalanne C."/>
            <person name="Gautier V."/>
            <person name="Ament-Velasquez S.L."/>
            <person name="Kruys A."/>
            <person name="Hutchinson M.I."/>
            <person name="Powell A.J."/>
            <person name="Barry K."/>
            <person name="Miller A.N."/>
            <person name="Grigoriev I.V."/>
            <person name="Debuchy R."/>
            <person name="Gladieux P."/>
            <person name="Thoren M.H."/>
            <person name="Johannesson H."/>
        </authorList>
    </citation>
    <scope>NUCLEOTIDE SEQUENCE</scope>
    <source>
        <strain evidence="10">CBS 560.94</strain>
    </source>
</reference>
<organism evidence="10 11">
    <name type="scientific">Neurospora tetraspora</name>
    <dbReference type="NCBI Taxonomy" id="94610"/>
    <lineage>
        <taxon>Eukaryota</taxon>
        <taxon>Fungi</taxon>
        <taxon>Dikarya</taxon>
        <taxon>Ascomycota</taxon>
        <taxon>Pezizomycotina</taxon>
        <taxon>Sordariomycetes</taxon>
        <taxon>Sordariomycetidae</taxon>
        <taxon>Sordariales</taxon>
        <taxon>Sordariaceae</taxon>
        <taxon>Neurospora</taxon>
    </lineage>
</organism>
<comment type="catalytic activity">
    <reaction evidence="1 6">
        <text>[protein]-peptidylproline (omega=180) = [protein]-peptidylproline (omega=0)</text>
        <dbReference type="Rhea" id="RHEA:16237"/>
        <dbReference type="Rhea" id="RHEA-COMP:10747"/>
        <dbReference type="Rhea" id="RHEA-COMP:10748"/>
        <dbReference type="ChEBI" id="CHEBI:83833"/>
        <dbReference type="ChEBI" id="CHEBI:83834"/>
        <dbReference type="EC" id="5.2.1.8"/>
    </reaction>
</comment>
<dbReference type="RefSeq" id="XP_062683102.1">
    <property type="nucleotide sequence ID" value="XM_062821266.1"/>
</dbReference>
<comment type="caution">
    <text evidence="10">The sequence shown here is derived from an EMBL/GenBank/DDBJ whole genome shotgun (WGS) entry which is preliminary data.</text>
</comment>
<dbReference type="SUPFAM" id="SSF54534">
    <property type="entry name" value="FKBP-like"/>
    <property type="match status" value="1"/>
</dbReference>
<reference evidence="10" key="1">
    <citation type="journal article" date="2023" name="Mol. Phylogenet. Evol.">
        <title>Genome-scale phylogeny and comparative genomics of the fungal order Sordariales.</title>
        <authorList>
            <person name="Hensen N."/>
            <person name="Bonometti L."/>
            <person name="Westerberg I."/>
            <person name="Brannstrom I.O."/>
            <person name="Guillou S."/>
            <person name="Cros-Aarteil S."/>
            <person name="Calhoun S."/>
            <person name="Haridas S."/>
            <person name="Kuo A."/>
            <person name="Mondo S."/>
            <person name="Pangilinan J."/>
            <person name="Riley R."/>
            <person name="LaButti K."/>
            <person name="Andreopoulos B."/>
            <person name="Lipzen A."/>
            <person name="Chen C."/>
            <person name="Yan M."/>
            <person name="Daum C."/>
            <person name="Ng V."/>
            <person name="Clum A."/>
            <person name="Steindorff A."/>
            <person name="Ohm R.A."/>
            <person name="Martin F."/>
            <person name="Silar P."/>
            <person name="Natvig D.O."/>
            <person name="Lalanne C."/>
            <person name="Gautier V."/>
            <person name="Ament-Velasquez S.L."/>
            <person name="Kruys A."/>
            <person name="Hutchinson M.I."/>
            <person name="Powell A.J."/>
            <person name="Barry K."/>
            <person name="Miller A.N."/>
            <person name="Grigoriev I.V."/>
            <person name="Debuchy R."/>
            <person name="Gladieux P."/>
            <person name="Hiltunen Thoren M."/>
            <person name="Johannesson H."/>
        </authorList>
    </citation>
    <scope>NUCLEOTIDE SEQUENCE</scope>
    <source>
        <strain evidence="10">CBS 560.94</strain>
    </source>
</reference>
<dbReference type="EMBL" id="JAUEPP010000003">
    <property type="protein sequence ID" value="KAK3348020.1"/>
    <property type="molecule type" value="Genomic_DNA"/>
</dbReference>
<dbReference type="InterPro" id="IPR046357">
    <property type="entry name" value="PPIase_dom_sf"/>
</dbReference>
<evidence type="ECO:0000313" key="10">
    <source>
        <dbReference type="EMBL" id="KAK3348020.1"/>
    </source>
</evidence>
<evidence type="ECO:0000256" key="3">
    <source>
        <dbReference type="ARBA" id="ARBA00013194"/>
    </source>
</evidence>
<evidence type="ECO:0000256" key="5">
    <source>
        <dbReference type="ARBA" id="ARBA00023235"/>
    </source>
</evidence>
<comment type="function">
    <text evidence="2">PPIases accelerate the folding of proteins. It catalyzes the cis-trans isomerization of proline imidic peptide bonds in oligopeptides.</text>
</comment>
<dbReference type="GO" id="GO:0005783">
    <property type="term" value="C:endoplasmic reticulum"/>
    <property type="evidence" value="ECO:0007669"/>
    <property type="project" value="TreeGrafter"/>
</dbReference>
<dbReference type="PROSITE" id="PS50059">
    <property type="entry name" value="FKBP_PPIASE"/>
    <property type="match status" value="1"/>
</dbReference>
<evidence type="ECO:0000256" key="6">
    <source>
        <dbReference type="PROSITE-ProRule" id="PRU00277"/>
    </source>
</evidence>
<dbReference type="InterPro" id="IPR044609">
    <property type="entry name" value="FKBP2/11"/>
</dbReference>
<evidence type="ECO:0000256" key="8">
    <source>
        <dbReference type="SAM" id="SignalP"/>
    </source>
</evidence>
<dbReference type="PANTHER" id="PTHR45779">
    <property type="entry name" value="PEPTIDYLPROLYL ISOMERASE"/>
    <property type="match status" value="1"/>
</dbReference>
<evidence type="ECO:0000256" key="1">
    <source>
        <dbReference type="ARBA" id="ARBA00000971"/>
    </source>
</evidence>
<evidence type="ECO:0000313" key="11">
    <source>
        <dbReference type="Proteomes" id="UP001278500"/>
    </source>
</evidence>
<evidence type="ECO:0000256" key="4">
    <source>
        <dbReference type="ARBA" id="ARBA00023110"/>
    </source>
</evidence>
<dbReference type="FunFam" id="3.10.50.40:FF:000006">
    <property type="entry name" value="Peptidyl-prolyl cis-trans isomerase"/>
    <property type="match status" value="1"/>
</dbReference>
<gene>
    <name evidence="10" type="ORF">B0H65DRAFT_162608</name>
</gene>